<dbReference type="RefSeq" id="WP_018968502.1">
    <property type="nucleotide sequence ID" value="NZ_KB899233.1"/>
</dbReference>
<feature type="transmembrane region" description="Helical" evidence="6">
    <location>
        <begin position="281"/>
        <end position="299"/>
    </location>
</feature>
<feature type="transmembrane region" description="Helical" evidence="6">
    <location>
        <begin position="12"/>
        <end position="32"/>
    </location>
</feature>
<dbReference type="Proteomes" id="UP000027442">
    <property type="component" value="Unassembled WGS sequence"/>
</dbReference>
<feature type="transmembrane region" description="Helical" evidence="6">
    <location>
        <begin position="172"/>
        <end position="191"/>
    </location>
</feature>
<feature type="transmembrane region" description="Helical" evidence="6">
    <location>
        <begin position="97"/>
        <end position="115"/>
    </location>
</feature>
<dbReference type="SUPFAM" id="SSF103473">
    <property type="entry name" value="MFS general substrate transporter"/>
    <property type="match status" value="1"/>
</dbReference>
<comment type="caution">
    <text evidence="7">The sequence shown here is derived from an EMBL/GenBank/DDBJ whole genome shotgun (WGS) entry which is preliminary data.</text>
</comment>
<dbReference type="eggNOG" id="COG2814">
    <property type="taxonomic scope" value="Bacteria"/>
</dbReference>
<dbReference type="GO" id="GO:0016020">
    <property type="term" value="C:membrane"/>
    <property type="evidence" value="ECO:0007669"/>
    <property type="project" value="UniProtKB-SubCell"/>
</dbReference>
<evidence type="ECO:0000313" key="8">
    <source>
        <dbReference type="Proteomes" id="UP000027442"/>
    </source>
</evidence>
<dbReference type="Gene3D" id="1.20.1250.20">
    <property type="entry name" value="MFS general substrate transporter like domains"/>
    <property type="match status" value="1"/>
</dbReference>
<keyword evidence="5 6" id="KW-0472">Membrane</keyword>
<dbReference type="InterPro" id="IPR004752">
    <property type="entry name" value="AmpG_permease/AT-1"/>
</dbReference>
<dbReference type="AlphaFoldDB" id="A0A069QSW8"/>
<evidence type="ECO:0000256" key="4">
    <source>
        <dbReference type="ARBA" id="ARBA00022989"/>
    </source>
</evidence>
<organism evidence="7 8">
    <name type="scientific">Hoylesella loescheii DSM 19665 = JCM 12249 = ATCC 15930</name>
    <dbReference type="NCBI Taxonomy" id="1122985"/>
    <lineage>
        <taxon>Bacteria</taxon>
        <taxon>Pseudomonadati</taxon>
        <taxon>Bacteroidota</taxon>
        <taxon>Bacteroidia</taxon>
        <taxon>Bacteroidales</taxon>
        <taxon>Prevotellaceae</taxon>
        <taxon>Hoylesella</taxon>
    </lineage>
</organism>
<evidence type="ECO:0008006" key="9">
    <source>
        <dbReference type="Google" id="ProtNLM"/>
    </source>
</evidence>
<feature type="transmembrane region" description="Helical" evidence="6">
    <location>
        <begin position="44"/>
        <end position="61"/>
    </location>
</feature>
<dbReference type="PANTHER" id="PTHR12778">
    <property type="entry name" value="SOLUTE CARRIER FAMILY 33 ACETYL-COA TRANSPORTER -RELATED"/>
    <property type="match status" value="1"/>
</dbReference>
<evidence type="ECO:0000256" key="1">
    <source>
        <dbReference type="ARBA" id="ARBA00004141"/>
    </source>
</evidence>
<comment type="subcellular location">
    <subcellularLocation>
        <location evidence="1">Membrane</location>
        <topology evidence="1">Multi-pass membrane protein</topology>
    </subcellularLocation>
</comment>
<feature type="transmembrane region" description="Helical" evidence="6">
    <location>
        <begin position="143"/>
        <end position="166"/>
    </location>
</feature>
<keyword evidence="4 6" id="KW-1133">Transmembrane helix</keyword>
<feature type="transmembrane region" description="Helical" evidence="6">
    <location>
        <begin position="239"/>
        <end position="261"/>
    </location>
</feature>
<dbReference type="HOGENOM" id="CLU_029352_0_0_10"/>
<sequence>MTTSTENPWRWVPTIYFGTGTAQAAIATLALLLYKQLGLGNAEITLYTGCLFLPWLLRPLWSPFLGLIRAPRWWIVAMQLMLGVALGGVAFTIPTAHWLQGTLFFLGLLAFVLAIHETEADVFYRDTVARTTRSGLSGMPGTFRLLAFIFVQGFLVMVAGNLQLLYRNSISLSWSLIFYSVAGIFILSWLWHRTSLPSPYNEAIHLLRRQQRREQFAERWLEVKKDTLSLFAQHSRWQLAAVLFFALFFLLPEALTSKVVMLFLVDANHNGGLGLSPQEFGLAYGTVGVVGLITGSLLGKGLIANKGLRTCILPLSVAILLPNALYMVLSETLPTSLGLINICIFVCQMGLGLSLSVCWETVKSLGKTMGNHTTFMFFTSILALGQMLPSMFSGALQEWLGYNNLFFVALACGILSLAGCVWIRPMLQKRGNDDAENNKNIDFF</sequence>
<proteinExistence type="predicted"/>
<gene>
    <name evidence="7" type="ORF">HMPREF1991_00983</name>
</gene>
<dbReference type="PATRIC" id="fig|1122985.7.peg.1019"/>
<evidence type="ECO:0000313" key="7">
    <source>
        <dbReference type="EMBL" id="KDR52946.1"/>
    </source>
</evidence>
<evidence type="ECO:0000256" key="6">
    <source>
        <dbReference type="SAM" id="Phobius"/>
    </source>
</evidence>
<feature type="transmembrane region" description="Helical" evidence="6">
    <location>
        <begin position="311"/>
        <end position="329"/>
    </location>
</feature>
<evidence type="ECO:0000256" key="2">
    <source>
        <dbReference type="ARBA" id="ARBA00022448"/>
    </source>
</evidence>
<accession>A0A069QSW8</accession>
<keyword evidence="8" id="KW-1185">Reference proteome</keyword>
<protein>
    <recommendedName>
        <fullName evidence="9">Transporter, major facilitator family protein</fullName>
    </recommendedName>
</protein>
<dbReference type="EMBL" id="JNGW01000036">
    <property type="protein sequence ID" value="KDR52946.1"/>
    <property type="molecule type" value="Genomic_DNA"/>
</dbReference>
<feature type="transmembrane region" description="Helical" evidence="6">
    <location>
        <begin position="404"/>
        <end position="423"/>
    </location>
</feature>
<name>A0A069QSW8_HOYLO</name>
<feature type="transmembrane region" description="Helical" evidence="6">
    <location>
        <begin position="374"/>
        <end position="392"/>
    </location>
</feature>
<keyword evidence="3 6" id="KW-0812">Transmembrane</keyword>
<dbReference type="InterPro" id="IPR036259">
    <property type="entry name" value="MFS_trans_sf"/>
</dbReference>
<keyword evidence="2" id="KW-0813">Transport</keyword>
<reference evidence="7 8" key="1">
    <citation type="submission" date="2013-08" db="EMBL/GenBank/DDBJ databases">
        <authorList>
            <person name="Weinstock G."/>
            <person name="Sodergren E."/>
            <person name="Wylie T."/>
            <person name="Fulton L."/>
            <person name="Fulton R."/>
            <person name="Fronick C."/>
            <person name="O'Laughlin M."/>
            <person name="Godfrey J."/>
            <person name="Miner T."/>
            <person name="Herter B."/>
            <person name="Appelbaum E."/>
            <person name="Cordes M."/>
            <person name="Lek S."/>
            <person name="Wollam A."/>
            <person name="Pepin K.H."/>
            <person name="Palsikar V.B."/>
            <person name="Mitreva M."/>
            <person name="Wilson R.K."/>
        </authorList>
    </citation>
    <scope>NUCLEOTIDE SEQUENCE [LARGE SCALE GENOMIC DNA]</scope>
    <source>
        <strain evidence="7 8">ATCC 15930</strain>
    </source>
</reference>
<feature type="transmembrane region" description="Helical" evidence="6">
    <location>
        <begin position="73"/>
        <end position="91"/>
    </location>
</feature>
<evidence type="ECO:0000256" key="5">
    <source>
        <dbReference type="ARBA" id="ARBA00023136"/>
    </source>
</evidence>
<feature type="transmembrane region" description="Helical" evidence="6">
    <location>
        <begin position="335"/>
        <end position="362"/>
    </location>
</feature>
<evidence type="ECO:0000256" key="3">
    <source>
        <dbReference type="ARBA" id="ARBA00022692"/>
    </source>
</evidence>
<dbReference type="PANTHER" id="PTHR12778:SF10">
    <property type="entry name" value="MAJOR FACILITATOR SUPERFAMILY DOMAIN-CONTAINING PROTEIN 3"/>
    <property type="match status" value="1"/>
</dbReference>